<dbReference type="Pfam" id="PF25559">
    <property type="entry name" value="DUF7931"/>
    <property type="match status" value="1"/>
</dbReference>
<dbReference type="AlphaFoldDB" id="A0A7W2YJM3"/>
<dbReference type="SUPFAM" id="SSF56024">
    <property type="entry name" value="Phospholipase D/nuclease"/>
    <property type="match status" value="1"/>
</dbReference>
<feature type="region of interest" description="Disordered" evidence="1">
    <location>
        <begin position="1"/>
        <end position="20"/>
    </location>
</feature>
<dbReference type="InterPro" id="IPR057691">
    <property type="entry name" value="DUF7931"/>
</dbReference>
<evidence type="ECO:0000256" key="1">
    <source>
        <dbReference type="SAM" id="MobiDB-lite"/>
    </source>
</evidence>
<dbReference type="RefSeq" id="WP_182169468.1">
    <property type="nucleotide sequence ID" value="NZ_JACFXU010000013.1"/>
</dbReference>
<dbReference type="Proteomes" id="UP000539350">
    <property type="component" value="Unassembled WGS sequence"/>
</dbReference>
<protein>
    <recommendedName>
        <fullName evidence="2">DUF7931 domain-containing protein</fullName>
    </recommendedName>
</protein>
<evidence type="ECO:0000259" key="2">
    <source>
        <dbReference type="Pfam" id="PF25559"/>
    </source>
</evidence>
<sequence length="169" mass="19486">MDTKPGSNYSSSNDSSDNDSADLLAPTVELCESASRYLYLLSPSASFRIFDSQHLAEAMAQLARRSRHTELRILIDDPGPQRLRNHRLLNLARRIPSKVRLHCIAEHPQWQGETLVLRDHDGLLYKPAESLSRVFYEANSRALTKRYLELFETLWRHSEQPTELRQLSL</sequence>
<evidence type="ECO:0000313" key="4">
    <source>
        <dbReference type="Proteomes" id="UP000539350"/>
    </source>
</evidence>
<accession>A0A7W2YJM3</accession>
<organism evidence="3 4">
    <name type="scientific">Sediminihaliea albiluteola</name>
    <dbReference type="NCBI Taxonomy" id="2758564"/>
    <lineage>
        <taxon>Bacteria</taxon>
        <taxon>Pseudomonadati</taxon>
        <taxon>Pseudomonadota</taxon>
        <taxon>Gammaproteobacteria</taxon>
        <taxon>Cellvibrionales</taxon>
        <taxon>Halieaceae</taxon>
        <taxon>Sediminihaliea</taxon>
    </lineage>
</organism>
<proteinExistence type="predicted"/>
<name>A0A7W2YJM3_9GAMM</name>
<reference evidence="3 4" key="1">
    <citation type="submission" date="2020-07" db="EMBL/GenBank/DDBJ databases">
        <title>Halieaceae bacterium, F7430, whole genome shotgun sequencing project.</title>
        <authorList>
            <person name="Jiang S."/>
            <person name="Liu Z.W."/>
            <person name="Du Z.J."/>
        </authorList>
    </citation>
    <scope>NUCLEOTIDE SEQUENCE [LARGE SCALE GENOMIC DNA]</scope>
    <source>
        <strain evidence="3 4">F7430</strain>
    </source>
</reference>
<feature type="domain" description="DUF7931" evidence="2">
    <location>
        <begin position="22"/>
        <end position="167"/>
    </location>
</feature>
<dbReference type="EMBL" id="JACFXU010000013">
    <property type="protein sequence ID" value="MBA6412458.1"/>
    <property type="molecule type" value="Genomic_DNA"/>
</dbReference>
<evidence type="ECO:0000313" key="3">
    <source>
        <dbReference type="EMBL" id="MBA6412458.1"/>
    </source>
</evidence>
<gene>
    <name evidence="3" type="ORF">H2508_04980</name>
</gene>
<comment type="caution">
    <text evidence="3">The sequence shown here is derived from an EMBL/GenBank/DDBJ whole genome shotgun (WGS) entry which is preliminary data.</text>
</comment>
<keyword evidence="4" id="KW-1185">Reference proteome</keyword>